<name>A0ABT6EZY4_9SYNE</name>
<feature type="domain" description="Histidine kinase" evidence="7">
    <location>
        <begin position="224"/>
        <end position="438"/>
    </location>
</feature>
<evidence type="ECO:0000313" key="9">
    <source>
        <dbReference type="Proteomes" id="UP001154265"/>
    </source>
</evidence>
<evidence type="ECO:0000256" key="4">
    <source>
        <dbReference type="ARBA" id="ARBA00022777"/>
    </source>
</evidence>
<dbReference type="InterPro" id="IPR005467">
    <property type="entry name" value="His_kinase_dom"/>
</dbReference>
<evidence type="ECO:0000313" key="8">
    <source>
        <dbReference type="EMBL" id="MDG2991140.1"/>
    </source>
</evidence>
<dbReference type="RefSeq" id="WP_277867021.1">
    <property type="nucleotide sequence ID" value="NZ_JAKKUT010000002.1"/>
</dbReference>
<keyword evidence="9" id="KW-1185">Reference proteome</keyword>
<comment type="catalytic activity">
    <reaction evidence="1">
        <text>ATP + protein L-histidine = ADP + protein N-phospho-L-histidine.</text>
        <dbReference type="EC" id="2.7.13.3"/>
    </reaction>
</comment>
<accession>A0ABT6EZY4</accession>
<dbReference type="EMBL" id="JAKKUT010000002">
    <property type="protein sequence ID" value="MDG2991140.1"/>
    <property type="molecule type" value="Genomic_DNA"/>
</dbReference>
<proteinExistence type="predicted"/>
<organism evidence="8 9">
    <name type="scientific">Candidatus Synechococcus calcipolaris G9</name>
    <dbReference type="NCBI Taxonomy" id="1497997"/>
    <lineage>
        <taxon>Bacteria</taxon>
        <taxon>Bacillati</taxon>
        <taxon>Cyanobacteriota</taxon>
        <taxon>Cyanophyceae</taxon>
        <taxon>Synechococcales</taxon>
        <taxon>Synechococcaceae</taxon>
        <taxon>Synechococcus</taxon>
    </lineage>
</organism>
<dbReference type="InterPro" id="IPR003661">
    <property type="entry name" value="HisK_dim/P_dom"/>
</dbReference>
<dbReference type="InterPro" id="IPR036097">
    <property type="entry name" value="HisK_dim/P_sf"/>
</dbReference>
<sequence length="439" mass="47952">MDGITTTLNSASGRSPQGSDNHRSSQLLWQWQAGVAALTDLLDRTGGHKGYILSGPTVTMERTHFSVVVLSPQSHGQRYLPSSPADHLTSNRLSSNLEIIDVPPKTPIIQIPFCLVFSQEVSVLLRFVPQEGLRFSFDPADLQDFWQGLEATLLPSRSHTLAPLTAWMASTGSGTGLGVPDYRWVSYFGQRLLYHSPSPTPVTTVKGTAPRSSPPSTDLDLLQALSHEIQTPLATIHTLTQLVLRQQNLPAKVHHYLQIIAQECSEQITRFRLLLRAADMIASNQGGCPTALSATSLEDILAMSVPRWQKQAARRHLTLTIHSPPSLPAVMSDPSHLDQVLTGLVEYFSQTLPPGSELHLEFSLAGSQLKLELRSPQPGKPAKLASLGKLLLLHPETGHLSLNFTAAKHLLEAVGAKLTVRGDRHRGEILTLYLPLGMD</sequence>
<keyword evidence="4" id="KW-0418">Kinase</keyword>
<comment type="caution">
    <text evidence="8">The sequence shown here is derived from an EMBL/GenBank/DDBJ whole genome shotgun (WGS) entry which is preliminary data.</text>
</comment>
<dbReference type="PROSITE" id="PS50109">
    <property type="entry name" value="HIS_KIN"/>
    <property type="match status" value="1"/>
</dbReference>
<dbReference type="InterPro" id="IPR036890">
    <property type="entry name" value="HATPase_C_sf"/>
</dbReference>
<keyword evidence="4" id="KW-0808">Transferase</keyword>
<dbReference type="Proteomes" id="UP001154265">
    <property type="component" value="Unassembled WGS sequence"/>
</dbReference>
<dbReference type="Gene3D" id="1.10.287.130">
    <property type="match status" value="1"/>
</dbReference>
<evidence type="ECO:0000259" key="7">
    <source>
        <dbReference type="PROSITE" id="PS50109"/>
    </source>
</evidence>
<dbReference type="PANTHER" id="PTHR43547">
    <property type="entry name" value="TWO-COMPONENT HISTIDINE KINASE"/>
    <property type="match status" value="1"/>
</dbReference>
<dbReference type="SUPFAM" id="SSF55874">
    <property type="entry name" value="ATPase domain of HSP90 chaperone/DNA topoisomerase II/histidine kinase"/>
    <property type="match status" value="1"/>
</dbReference>
<keyword evidence="5" id="KW-0902">Two-component regulatory system</keyword>
<dbReference type="Gene3D" id="3.30.565.10">
    <property type="entry name" value="Histidine kinase-like ATPase, C-terminal domain"/>
    <property type="match status" value="1"/>
</dbReference>
<keyword evidence="3" id="KW-0597">Phosphoprotein</keyword>
<dbReference type="CDD" id="cd00082">
    <property type="entry name" value="HisKA"/>
    <property type="match status" value="1"/>
</dbReference>
<dbReference type="SUPFAM" id="SSF47384">
    <property type="entry name" value="Homodimeric domain of signal transducing histidine kinase"/>
    <property type="match status" value="1"/>
</dbReference>
<dbReference type="PANTHER" id="PTHR43547:SF2">
    <property type="entry name" value="HYBRID SIGNAL TRANSDUCTION HISTIDINE KINASE C"/>
    <property type="match status" value="1"/>
</dbReference>
<gene>
    <name evidence="8" type="ORF">L3556_09400</name>
</gene>
<protein>
    <recommendedName>
        <fullName evidence="2">histidine kinase</fullName>
        <ecNumber evidence="2">2.7.13.3</ecNumber>
    </recommendedName>
</protein>
<reference evidence="8" key="2">
    <citation type="submission" date="2022-01" db="EMBL/GenBank/DDBJ databases">
        <authorList>
            <person name="Zivanovic Y."/>
            <person name="Moreira D."/>
            <person name="Lopez-Garcia P."/>
        </authorList>
    </citation>
    <scope>NUCLEOTIDE SEQUENCE</scope>
    <source>
        <strain evidence="8">G9</strain>
    </source>
</reference>
<reference evidence="8" key="1">
    <citation type="journal article" date="2022" name="Genome Biol. Evol.">
        <title>A New Gene Family Diagnostic for Intracellular Biomineralization of Amorphous Ca Carbonates by Cyanobacteria.</title>
        <authorList>
            <person name="Benzerara K."/>
            <person name="Duprat E."/>
            <person name="Bitard-Feildel T."/>
            <person name="Caumes G."/>
            <person name="Cassier-Chauvat C."/>
            <person name="Chauvat F."/>
            <person name="Dezi M."/>
            <person name="Diop S.I."/>
            <person name="Gaschignard G."/>
            <person name="Gorgen S."/>
            <person name="Gugger M."/>
            <person name="Lopez-Garcia P."/>
            <person name="Millet M."/>
            <person name="Skouri-Panet F."/>
            <person name="Moreira D."/>
            <person name="Callebaut I."/>
        </authorList>
    </citation>
    <scope>NUCLEOTIDE SEQUENCE</scope>
    <source>
        <strain evidence="8">G9</strain>
    </source>
</reference>
<evidence type="ECO:0000256" key="6">
    <source>
        <dbReference type="SAM" id="MobiDB-lite"/>
    </source>
</evidence>
<dbReference type="Pfam" id="PF00512">
    <property type="entry name" value="HisKA"/>
    <property type="match status" value="1"/>
</dbReference>
<dbReference type="EC" id="2.7.13.3" evidence="2"/>
<evidence type="ECO:0000256" key="2">
    <source>
        <dbReference type="ARBA" id="ARBA00012438"/>
    </source>
</evidence>
<evidence type="ECO:0000256" key="1">
    <source>
        <dbReference type="ARBA" id="ARBA00000085"/>
    </source>
</evidence>
<feature type="region of interest" description="Disordered" evidence="6">
    <location>
        <begin position="1"/>
        <end position="23"/>
    </location>
</feature>
<evidence type="ECO:0000256" key="3">
    <source>
        <dbReference type="ARBA" id="ARBA00022553"/>
    </source>
</evidence>
<evidence type="ECO:0000256" key="5">
    <source>
        <dbReference type="ARBA" id="ARBA00023012"/>
    </source>
</evidence>